<dbReference type="EMBL" id="CP113088">
    <property type="protein sequence ID" value="WAC02151.1"/>
    <property type="molecule type" value="Genomic_DNA"/>
</dbReference>
<reference evidence="3" key="1">
    <citation type="submission" date="2022-11" db="EMBL/GenBank/DDBJ databases">
        <title>Lacinutrix neustonica HL-RS19T sp. nov., isolated from the surface microlayer sample of brackish Lake Shihwa.</title>
        <authorList>
            <person name="Choi J.Y."/>
            <person name="Hwang C.Y."/>
        </authorList>
    </citation>
    <scope>NUCLEOTIDE SEQUENCE</scope>
    <source>
        <strain evidence="3">HL-RS19</strain>
    </source>
</reference>
<accession>A0A9E8SDY3</accession>
<keyword evidence="1" id="KW-1133">Transmembrane helix</keyword>
<gene>
    <name evidence="3" type="ORF">N7U66_04685</name>
    <name evidence="2" type="ORF">N7U66_20640</name>
</gene>
<feature type="transmembrane region" description="Helical" evidence="1">
    <location>
        <begin position="214"/>
        <end position="235"/>
    </location>
</feature>
<evidence type="ECO:0000313" key="3">
    <source>
        <dbReference type="EMBL" id="WAC02928.1"/>
    </source>
</evidence>
<feature type="transmembrane region" description="Helical" evidence="1">
    <location>
        <begin position="124"/>
        <end position="141"/>
    </location>
</feature>
<feature type="transmembrane region" description="Helical" evidence="1">
    <location>
        <begin position="73"/>
        <end position="94"/>
    </location>
</feature>
<evidence type="ECO:0000313" key="4">
    <source>
        <dbReference type="Proteomes" id="UP001164705"/>
    </source>
</evidence>
<sequence>MRLCKKCNIEITQNYCPICGNPNSLKRIDGKYIATEIGSVLNFDKGILYTVKELILRPGKAVKEFILEDRKRLVKPILFLIVCSVIYTIAQQFLEFEDGYINMNFDHWNDRIIGKIFNWISKNYGYANILMAVFITIWIKLFFRKYKYNHYEIFILLCFTMGISMLIFALFGIVEGIIDYPVLQYGANIAIIYTAWAIGQFFDGKKKLNYLKGILSYFLGMITFMIVVVLTGIIVEKII</sequence>
<keyword evidence="1" id="KW-0472">Membrane</keyword>
<dbReference type="InterPro" id="IPR022134">
    <property type="entry name" value="DUF3667"/>
</dbReference>
<name>A0A9E8SDY3_9FLAO</name>
<dbReference type="Proteomes" id="UP001164705">
    <property type="component" value="Chromosome"/>
</dbReference>
<dbReference type="EMBL" id="CP113088">
    <property type="protein sequence ID" value="WAC02928.1"/>
    <property type="molecule type" value="Genomic_DNA"/>
</dbReference>
<feature type="transmembrane region" description="Helical" evidence="1">
    <location>
        <begin position="153"/>
        <end position="173"/>
    </location>
</feature>
<feature type="transmembrane region" description="Helical" evidence="1">
    <location>
        <begin position="185"/>
        <end position="202"/>
    </location>
</feature>
<evidence type="ECO:0000313" key="2">
    <source>
        <dbReference type="EMBL" id="WAC02151.1"/>
    </source>
</evidence>
<dbReference type="Pfam" id="PF12412">
    <property type="entry name" value="DUF3667"/>
    <property type="match status" value="1"/>
</dbReference>
<evidence type="ECO:0000256" key="1">
    <source>
        <dbReference type="SAM" id="Phobius"/>
    </source>
</evidence>
<dbReference type="RefSeq" id="WP_267676747.1">
    <property type="nucleotide sequence ID" value="NZ_CP113088.1"/>
</dbReference>
<dbReference type="KEGG" id="lnu:N7U66_20640"/>
<dbReference type="AlphaFoldDB" id="A0A9E8SDY3"/>
<protein>
    <submittedName>
        <fullName evidence="3">DUF3667 domain-containing protein</fullName>
    </submittedName>
</protein>
<keyword evidence="4" id="KW-1185">Reference proteome</keyword>
<keyword evidence="1" id="KW-0812">Transmembrane</keyword>
<proteinExistence type="predicted"/>
<dbReference type="KEGG" id="lnu:N7U66_04685"/>
<organism evidence="3 4">
    <name type="scientific">Lacinutrix neustonica</name>
    <dbReference type="NCBI Taxonomy" id="2980107"/>
    <lineage>
        <taxon>Bacteria</taxon>
        <taxon>Pseudomonadati</taxon>
        <taxon>Bacteroidota</taxon>
        <taxon>Flavobacteriia</taxon>
        <taxon>Flavobacteriales</taxon>
        <taxon>Flavobacteriaceae</taxon>
        <taxon>Lacinutrix</taxon>
    </lineage>
</organism>